<name>A0A9P0DRN8_PHACE</name>
<dbReference type="GO" id="GO:0000278">
    <property type="term" value="P:mitotic cell cycle"/>
    <property type="evidence" value="ECO:0007669"/>
    <property type="project" value="TreeGrafter"/>
</dbReference>
<dbReference type="GO" id="GO:0043596">
    <property type="term" value="C:nuclear replication fork"/>
    <property type="evidence" value="ECO:0007669"/>
    <property type="project" value="TreeGrafter"/>
</dbReference>
<dbReference type="SMART" id="SM00320">
    <property type="entry name" value="WD40"/>
    <property type="match status" value="3"/>
</dbReference>
<dbReference type="OrthoDB" id="6603924at2759"/>
<dbReference type="SUPFAM" id="SSF50978">
    <property type="entry name" value="WD40 repeat-like"/>
    <property type="match status" value="1"/>
</dbReference>
<dbReference type="PANTHER" id="PTHR19932">
    <property type="entry name" value="WD REPEAT AND HMG-BOX DNA BINDING PROTEIN"/>
    <property type="match status" value="1"/>
</dbReference>
<keyword evidence="1 3" id="KW-0853">WD repeat</keyword>
<dbReference type="InterPro" id="IPR019775">
    <property type="entry name" value="WD40_repeat_CS"/>
</dbReference>
<protein>
    <recommendedName>
        <fullName evidence="4">WDHD1 first WD40 domain-containing protein</fullName>
    </recommendedName>
</protein>
<dbReference type="Gene3D" id="2.130.10.10">
    <property type="entry name" value="YVTN repeat-like/Quinoprotein amine dehydrogenase"/>
    <property type="match status" value="1"/>
</dbReference>
<evidence type="ECO:0000313" key="5">
    <source>
        <dbReference type="EMBL" id="CAH1170852.1"/>
    </source>
</evidence>
<evidence type="ECO:0000313" key="6">
    <source>
        <dbReference type="Proteomes" id="UP001153737"/>
    </source>
</evidence>
<dbReference type="InterPro" id="IPR015943">
    <property type="entry name" value="WD40/YVTN_repeat-like_dom_sf"/>
</dbReference>
<feature type="repeat" description="WD" evidence="3">
    <location>
        <begin position="131"/>
        <end position="172"/>
    </location>
</feature>
<accession>A0A9P0DRN8</accession>
<keyword evidence="2" id="KW-0677">Repeat</keyword>
<reference evidence="5" key="2">
    <citation type="submission" date="2022-10" db="EMBL/GenBank/DDBJ databases">
        <authorList>
            <consortium name="ENA_rothamsted_submissions"/>
            <consortium name="culmorum"/>
            <person name="King R."/>
        </authorList>
    </citation>
    <scope>NUCLEOTIDE SEQUENCE</scope>
</reference>
<organism evidence="5 6">
    <name type="scientific">Phaedon cochleariae</name>
    <name type="common">Mustard beetle</name>
    <dbReference type="NCBI Taxonomy" id="80249"/>
    <lineage>
        <taxon>Eukaryota</taxon>
        <taxon>Metazoa</taxon>
        <taxon>Ecdysozoa</taxon>
        <taxon>Arthropoda</taxon>
        <taxon>Hexapoda</taxon>
        <taxon>Insecta</taxon>
        <taxon>Pterygota</taxon>
        <taxon>Neoptera</taxon>
        <taxon>Endopterygota</taxon>
        <taxon>Coleoptera</taxon>
        <taxon>Polyphaga</taxon>
        <taxon>Cucujiformia</taxon>
        <taxon>Chrysomeloidea</taxon>
        <taxon>Chrysomelidae</taxon>
        <taxon>Chrysomelinae</taxon>
        <taxon>Chrysomelini</taxon>
        <taxon>Phaedon</taxon>
    </lineage>
</organism>
<feature type="domain" description="WDHD1 first WD40" evidence="4">
    <location>
        <begin position="7"/>
        <end position="189"/>
    </location>
</feature>
<reference evidence="5" key="1">
    <citation type="submission" date="2022-01" db="EMBL/GenBank/DDBJ databases">
        <authorList>
            <person name="King R."/>
        </authorList>
    </citation>
    <scope>NUCLEOTIDE SEQUENCE</scope>
</reference>
<gene>
    <name evidence="5" type="ORF">PHAECO_LOCUS9672</name>
</gene>
<dbReference type="PROSITE" id="PS50082">
    <property type="entry name" value="WD_REPEATS_2"/>
    <property type="match status" value="2"/>
</dbReference>
<dbReference type="EMBL" id="OU896711">
    <property type="protein sequence ID" value="CAH1170852.1"/>
    <property type="molecule type" value="Genomic_DNA"/>
</dbReference>
<dbReference type="GO" id="GO:0006261">
    <property type="term" value="P:DNA-templated DNA replication"/>
    <property type="evidence" value="ECO:0007669"/>
    <property type="project" value="TreeGrafter"/>
</dbReference>
<dbReference type="Pfam" id="PF24817">
    <property type="entry name" value="WD40_WDHD1_1st"/>
    <property type="match status" value="1"/>
</dbReference>
<feature type="repeat" description="WD" evidence="3">
    <location>
        <begin position="7"/>
        <end position="48"/>
    </location>
</feature>
<dbReference type="InterPro" id="IPR057646">
    <property type="entry name" value="WD40_WDHD1_1st"/>
</dbReference>
<dbReference type="GO" id="GO:0006281">
    <property type="term" value="P:DNA repair"/>
    <property type="evidence" value="ECO:0007669"/>
    <property type="project" value="TreeGrafter"/>
</dbReference>
<dbReference type="PROSITE" id="PS00678">
    <property type="entry name" value="WD_REPEATS_1"/>
    <property type="match status" value="1"/>
</dbReference>
<proteinExistence type="predicted"/>
<keyword evidence="6" id="KW-1185">Reference proteome</keyword>
<evidence type="ECO:0000256" key="3">
    <source>
        <dbReference type="PROSITE-ProRule" id="PRU00221"/>
    </source>
</evidence>
<evidence type="ECO:0000256" key="1">
    <source>
        <dbReference type="ARBA" id="ARBA00022574"/>
    </source>
</evidence>
<evidence type="ECO:0000256" key="2">
    <source>
        <dbReference type="ARBA" id="ARBA00022737"/>
    </source>
</evidence>
<dbReference type="PANTHER" id="PTHR19932:SF10">
    <property type="entry name" value="WD REPEAT AND HMG-BOX DNA-BINDING PROTEIN 1"/>
    <property type="match status" value="1"/>
</dbReference>
<dbReference type="Proteomes" id="UP001153737">
    <property type="component" value="Chromosome 5"/>
</dbReference>
<dbReference type="GO" id="GO:0003682">
    <property type="term" value="F:chromatin binding"/>
    <property type="evidence" value="ECO:0007669"/>
    <property type="project" value="TreeGrafter"/>
</dbReference>
<dbReference type="InterPro" id="IPR001680">
    <property type="entry name" value="WD40_rpt"/>
</dbReference>
<evidence type="ECO:0000259" key="4">
    <source>
        <dbReference type="Pfam" id="PF24817"/>
    </source>
</evidence>
<sequence>MIHETLRYAHEEGHTDVCYSEDGCRFITCGSDGDIRIWSTEEGEDPIHNCIGEWALSVQQKGDNLYVATGSNDIQILKLPEGDRHGVLDRFVAPINHIATEKDTQLIALAGEDMEVKLIDLERANKEVLIFDGLAGPCLSVAITSKSKMVAAASGDSKLKVWDMEHRTLLKEISCFPRVNSFANAKVLYAI</sequence>
<dbReference type="AlphaFoldDB" id="A0A9P0DRN8"/>
<dbReference type="PROSITE" id="PS50294">
    <property type="entry name" value="WD_REPEATS_REGION"/>
    <property type="match status" value="1"/>
</dbReference>
<dbReference type="InterPro" id="IPR036322">
    <property type="entry name" value="WD40_repeat_dom_sf"/>
</dbReference>